<keyword evidence="2" id="KW-1185">Reference proteome</keyword>
<reference evidence="2" key="1">
    <citation type="journal article" date="2022" name="Mol. Ecol. Resour.">
        <title>The genomes of chicory, endive, great burdock and yacon provide insights into Asteraceae palaeo-polyploidization history and plant inulin production.</title>
        <authorList>
            <person name="Fan W."/>
            <person name="Wang S."/>
            <person name="Wang H."/>
            <person name="Wang A."/>
            <person name="Jiang F."/>
            <person name="Liu H."/>
            <person name="Zhao H."/>
            <person name="Xu D."/>
            <person name="Zhang Y."/>
        </authorList>
    </citation>
    <scope>NUCLEOTIDE SEQUENCE [LARGE SCALE GENOMIC DNA]</scope>
    <source>
        <strain evidence="2">cv. Punajuju</strain>
    </source>
</reference>
<dbReference type="EMBL" id="CM042017">
    <property type="protein sequence ID" value="KAI3689586.1"/>
    <property type="molecule type" value="Genomic_DNA"/>
</dbReference>
<accession>A0ACB8YVX5</accession>
<organism evidence="1 2">
    <name type="scientific">Cichorium intybus</name>
    <name type="common">Chicory</name>
    <dbReference type="NCBI Taxonomy" id="13427"/>
    <lineage>
        <taxon>Eukaryota</taxon>
        <taxon>Viridiplantae</taxon>
        <taxon>Streptophyta</taxon>
        <taxon>Embryophyta</taxon>
        <taxon>Tracheophyta</taxon>
        <taxon>Spermatophyta</taxon>
        <taxon>Magnoliopsida</taxon>
        <taxon>eudicotyledons</taxon>
        <taxon>Gunneridae</taxon>
        <taxon>Pentapetalae</taxon>
        <taxon>asterids</taxon>
        <taxon>campanulids</taxon>
        <taxon>Asterales</taxon>
        <taxon>Asteraceae</taxon>
        <taxon>Cichorioideae</taxon>
        <taxon>Cichorieae</taxon>
        <taxon>Cichoriinae</taxon>
        <taxon>Cichorium</taxon>
    </lineage>
</organism>
<reference evidence="1 2" key="2">
    <citation type="journal article" date="2022" name="Mol. Ecol. Resour.">
        <title>The genomes of chicory, endive, great burdock and yacon provide insights into Asteraceae paleo-polyploidization history and plant inulin production.</title>
        <authorList>
            <person name="Fan W."/>
            <person name="Wang S."/>
            <person name="Wang H."/>
            <person name="Wang A."/>
            <person name="Jiang F."/>
            <person name="Liu H."/>
            <person name="Zhao H."/>
            <person name="Xu D."/>
            <person name="Zhang Y."/>
        </authorList>
    </citation>
    <scope>NUCLEOTIDE SEQUENCE [LARGE SCALE GENOMIC DNA]</scope>
    <source>
        <strain evidence="2">cv. Punajuju</strain>
        <tissue evidence="1">Leaves</tissue>
    </source>
</reference>
<dbReference type="Proteomes" id="UP001055811">
    <property type="component" value="Linkage Group LG09"/>
</dbReference>
<name>A0ACB8YVX5_CICIN</name>
<proteinExistence type="predicted"/>
<evidence type="ECO:0000313" key="2">
    <source>
        <dbReference type="Proteomes" id="UP001055811"/>
    </source>
</evidence>
<protein>
    <submittedName>
        <fullName evidence="1">Uncharacterized protein</fullName>
    </submittedName>
</protein>
<comment type="caution">
    <text evidence="1">The sequence shown here is derived from an EMBL/GenBank/DDBJ whole genome shotgun (WGS) entry which is preliminary data.</text>
</comment>
<sequence length="106" mass="11952">MYFLLLYPKVRTRLLSIGDSGISELAGLDVDEKMASQKIEEDRILEIVEKDLTEFAPVDTPAAVNAFLEYWKPYALVLVENELWPNLVFTASANGVSHIERKNSHG</sequence>
<evidence type="ECO:0000313" key="1">
    <source>
        <dbReference type="EMBL" id="KAI3689586.1"/>
    </source>
</evidence>
<gene>
    <name evidence="1" type="ORF">L2E82_47548</name>
</gene>